<dbReference type="InterPro" id="IPR012334">
    <property type="entry name" value="Pectin_lyas_fold"/>
</dbReference>
<dbReference type="SUPFAM" id="SSF51126">
    <property type="entry name" value="Pectin lyase-like"/>
    <property type="match status" value="1"/>
</dbReference>
<evidence type="ECO:0000256" key="3">
    <source>
        <dbReference type="ARBA" id="ARBA00013229"/>
    </source>
</evidence>
<comment type="catalytic activity">
    <reaction evidence="6 8">
        <text>[(1-&gt;4)-alpha-D-galacturonosyl methyl ester](n) + n H2O = [(1-&gt;4)-alpha-D-galacturonosyl](n) + n methanol + n H(+)</text>
        <dbReference type="Rhea" id="RHEA:22380"/>
        <dbReference type="Rhea" id="RHEA-COMP:14570"/>
        <dbReference type="Rhea" id="RHEA-COMP:14573"/>
        <dbReference type="ChEBI" id="CHEBI:15377"/>
        <dbReference type="ChEBI" id="CHEBI:15378"/>
        <dbReference type="ChEBI" id="CHEBI:17790"/>
        <dbReference type="ChEBI" id="CHEBI:140522"/>
        <dbReference type="ChEBI" id="CHEBI:140523"/>
        <dbReference type="EC" id="3.1.1.11"/>
    </reaction>
</comment>
<feature type="signal peptide" evidence="8">
    <location>
        <begin position="1"/>
        <end position="30"/>
    </location>
</feature>
<protein>
    <recommendedName>
        <fullName evidence="3 8">Pectinesterase</fullName>
        <ecNumber evidence="3 8">3.1.1.11</ecNumber>
    </recommendedName>
</protein>
<dbReference type="AlphaFoldDB" id="A0A843W6Y8"/>
<dbReference type="EMBL" id="NMUH01003084">
    <property type="protein sequence ID" value="MQM03706.1"/>
    <property type="molecule type" value="Genomic_DNA"/>
</dbReference>
<dbReference type="InterPro" id="IPR000070">
    <property type="entry name" value="Pectinesterase_cat"/>
</dbReference>
<feature type="domain" description="Pectinesterase catalytic" evidence="9">
    <location>
        <begin position="66"/>
        <end position="226"/>
    </location>
</feature>
<dbReference type="PROSITE" id="PS51257">
    <property type="entry name" value="PROKAR_LIPOPROTEIN"/>
    <property type="match status" value="1"/>
</dbReference>
<evidence type="ECO:0000256" key="4">
    <source>
        <dbReference type="ARBA" id="ARBA00022801"/>
    </source>
</evidence>
<dbReference type="Pfam" id="PF01095">
    <property type="entry name" value="Pectinesterase"/>
    <property type="match status" value="1"/>
</dbReference>
<evidence type="ECO:0000313" key="10">
    <source>
        <dbReference type="EMBL" id="MQM03706.1"/>
    </source>
</evidence>
<dbReference type="EC" id="3.1.1.11" evidence="3 8"/>
<gene>
    <name evidence="10" type="ORF">Taro_036491</name>
</gene>
<dbReference type="PANTHER" id="PTHR31321">
    <property type="entry name" value="ACYL-COA THIOESTER HYDROLASE YBHC-RELATED"/>
    <property type="match status" value="1"/>
</dbReference>
<proteinExistence type="inferred from homology"/>
<evidence type="ECO:0000259" key="9">
    <source>
        <dbReference type="Pfam" id="PF01095"/>
    </source>
</evidence>
<comment type="caution">
    <text evidence="10">The sequence shown here is derived from an EMBL/GenBank/DDBJ whole genome shotgun (WGS) entry which is preliminary data.</text>
</comment>
<dbReference type="OrthoDB" id="2019149at2759"/>
<dbReference type="GO" id="GO:0042545">
    <property type="term" value="P:cell wall modification"/>
    <property type="evidence" value="ECO:0007669"/>
    <property type="project" value="UniProtKB-UniRule"/>
</dbReference>
<comment type="similarity">
    <text evidence="2">Belongs to the pectinesterase family.</text>
</comment>
<keyword evidence="4 8" id="KW-0378">Hydrolase</keyword>
<dbReference type="InterPro" id="IPR033131">
    <property type="entry name" value="Pectinesterase_Asp_AS"/>
</dbReference>
<dbReference type="Gene3D" id="2.160.20.10">
    <property type="entry name" value="Single-stranded right-handed beta-helix, Pectin lyase-like"/>
    <property type="match status" value="1"/>
</dbReference>
<evidence type="ECO:0000256" key="2">
    <source>
        <dbReference type="ARBA" id="ARBA00008891"/>
    </source>
</evidence>
<dbReference type="PROSITE" id="PS00503">
    <property type="entry name" value="PECTINESTERASE_2"/>
    <property type="match status" value="1"/>
</dbReference>
<dbReference type="InterPro" id="IPR011050">
    <property type="entry name" value="Pectin_lyase_fold/virulence"/>
</dbReference>
<sequence>MGSAGREKVLAAVFLLVAACAGMGTRETAGLLSEEFISWADMGLEGGFAGSLESLEEGAKEPARVIVVSKQGNGDSTTVQEAVDLVPDGNERRVKIIILPGVYREKVVVRATKPYISFIGNESSETIISWHTRASDRGADGRAIGTLGSATVAIDSDYFCARGITFEAIPGAEGMQAVALRVSGDKAVFFRCRILGSQDTLYDHGGRHYFFQCYIQGSIDFIFGNPYIRSSSRCAAAAA</sequence>
<reference evidence="10" key="1">
    <citation type="submission" date="2017-07" db="EMBL/GenBank/DDBJ databases">
        <title>Taro Niue Genome Assembly and Annotation.</title>
        <authorList>
            <person name="Atibalentja N."/>
            <person name="Keating K."/>
            <person name="Fields C.J."/>
        </authorList>
    </citation>
    <scope>NUCLEOTIDE SEQUENCE</scope>
    <source>
        <strain evidence="10">Niue_2</strain>
        <tissue evidence="10">Leaf</tissue>
    </source>
</reference>
<accession>A0A843W6Y8</accession>
<evidence type="ECO:0000256" key="1">
    <source>
        <dbReference type="ARBA" id="ARBA00005184"/>
    </source>
</evidence>
<keyword evidence="5 8" id="KW-0063">Aspartyl esterase</keyword>
<organism evidence="10 11">
    <name type="scientific">Colocasia esculenta</name>
    <name type="common">Wild taro</name>
    <name type="synonym">Arum esculentum</name>
    <dbReference type="NCBI Taxonomy" id="4460"/>
    <lineage>
        <taxon>Eukaryota</taxon>
        <taxon>Viridiplantae</taxon>
        <taxon>Streptophyta</taxon>
        <taxon>Embryophyta</taxon>
        <taxon>Tracheophyta</taxon>
        <taxon>Spermatophyta</taxon>
        <taxon>Magnoliopsida</taxon>
        <taxon>Liliopsida</taxon>
        <taxon>Araceae</taxon>
        <taxon>Aroideae</taxon>
        <taxon>Colocasieae</taxon>
        <taxon>Colocasia</taxon>
    </lineage>
</organism>
<dbReference type="Proteomes" id="UP000652761">
    <property type="component" value="Unassembled WGS sequence"/>
</dbReference>
<feature type="active site" evidence="7">
    <location>
        <position position="220"/>
    </location>
</feature>
<dbReference type="PANTHER" id="PTHR31321:SF31">
    <property type="entry name" value="PECTINESTERASE QRT1"/>
    <property type="match status" value="1"/>
</dbReference>
<name>A0A843W6Y8_COLES</name>
<dbReference type="GO" id="GO:0045490">
    <property type="term" value="P:pectin catabolic process"/>
    <property type="evidence" value="ECO:0007669"/>
    <property type="project" value="UniProtKB-UniRule"/>
</dbReference>
<dbReference type="UniPathway" id="UPA00545">
    <property type="reaction ID" value="UER00823"/>
</dbReference>
<evidence type="ECO:0000256" key="6">
    <source>
        <dbReference type="ARBA" id="ARBA00047928"/>
    </source>
</evidence>
<evidence type="ECO:0000256" key="5">
    <source>
        <dbReference type="ARBA" id="ARBA00023085"/>
    </source>
</evidence>
<keyword evidence="8" id="KW-0732">Signal</keyword>
<feature type="chain" id="PRO_5033112799" description="Pectinesterase" evidence="8">
    <location>
        <begin position="31"/>
        <end position="239"/>
    </location>
</feature>
<dbReference type="GO" id="GO:0030599">
    <property type="term" value="F:pectinesterase activity"/>
    <property type="evidence" value="ECO:0007669"/>
    <property type="project" value="UniProtKB-UniRule"/>
</dbReference>
<comment type="pathway">
    <text evidence="1 8">Glycan metabolism; pectin degradation; 2-dehydro-3-deoxy-D-gluconate from pectin: step 1/5.</text>
</comment>
<evidence type="ECO:0000256" key="8">
    <source>
        <dbReference type="RuleBase" id="RU000589"/>
    </source>
</evidence>
<evidence type="ECO:0000256" key="7">
    <source>
        <dbReference type="PROSITE-ProRule" id="PRU10040"/>
    </source>
</evidence>
<evidence type="ECO:0000313" key="11">
    <source>
        <dbReference type="Proteomes" id="UP000652761"/>
    </source>
</evidence>
<keyword evidence="11" id="KW-1185">Reference proteome</keyword>